<feature type="domain" description="GGDEF" evidence="1">
    <location>
        <begin position="200"/>
        <end position="324"/>
    </location>
</feature>
<name>A0ABX7AX24_9BACI</name>
<proteinExistence type="predicted"/>
<gene>
    <name evidence="2" type="ORF">FJQ98_09965</name>
</gene>
<dbReference type="RefSeq" id="WP_053592919.1">
    <property type="nucleotide sequence ID" value="NZ_CP067341.1"/>
</dbReference>
<dbReference type="PROSITE" id="PS50887">
    <property type="entry name" value="GGDEF"/>
    <property type="match status" value="1"/>
</dbReference>
<sequence>MKIAIVSPQDSLKQAIPLFNEYKINYVSLLYDEHHSIIPMIKEYEDQVDGFLFTGVAPYQIAINSIDLSVPVEYVQHDITTLYRTLFNIRYVHNLNISQFSIDVFKTSEIKEVFEELELPFENIYMGEFNPLNSDEVTHYHMDLFQQGKVNFCITSFLTTYKKLKMEGIPCFRVVPSKFALRKTLELLILEITSLKKQEAQISVGIFNVDNIQSIMNNYSEYEVQSLKLKLYDLILKYGAASQSSVVFSGGDEFIIYSTTGRISKGLNDDQSNFLLEQIRKTIPMSVSYGIGEGLTANEATNNARIAVRRAKDEGGNCAFIRKINGTFMGPLQEPNEIEYISGYNEEIELIGKKVGISPATLSKIQVINKKIGKEIISANELSEYYGCSLRSARRLLSVLEKYDYATITSFDQPFSTGRPRRYYKLNF</sequence>
<dbReference type="InterPro" id="IPR029787">
    <property type="entry name" value="Nucleotide_cyclase"/>
</dbReference>
<dbReference type="InterPro" id="IPR007839">
    <property type="entry name" value="GTP_CycHdrlase_3"/>
</dbReference>
<dbReference type="Pfam" id="PF05165">
    <property type="entry name" value="GCH_III"/>
    <property type="match status" value="1"/>
</dbReference>
<dbReference type="Gene3D" id="3.30.70.270">
    <property type="match status" value="1"/>
</dbReference>
<reference evidence="2 3" key="1">
    <citation type="submission" date="2020-01" db="EMBL/GenBank/DDBJ databases">
        <authorList>
            <person name="Liu G."/>
            <person name="Liu B."/>
        </authorList>
    </citation>
    <scope>NUCLEOTIDE SEQUENCE [LARGE SCALE GENOMIC DNA]</scope>
    <source>
        <strain evidence="2 3">FJAT-51161</strain>
    </source>
</reference>
<evidence type="ECO:0000313" key="3">
    <source>
        <dbReference type="Proteomes" id="UP000596049"/>
    </source>
</evidence>
<evidence type="ECO:0000313" key="2">
    <source>
        <dbReference type="EMBL" id="QQP14305.1"/>
    </source>
</evidence>
<dbReference type="InterPro" id="IPR043128">
    <property type="entry name" value="Rev_trsase/Diguanyl_cyclase"/>
</dbReference>
<dbReference type="SUPFAM" id="SSF55073">
    <property type="entry name" value="Nucleotide cyclase"/>
    <property type="match status" value="1"/>
</dbReference>
<dbReference type="Proteomes" id="UP000596049">
    <property type="component" value="Chromosome"/>
</dbReference>
<keyword evidence="3" id="KW-1185">Reference proteome</keyword>
<dbReference type="InterPro" id="IPR000160">
    <property type="entry name" value="GGDEF_dom"/>
</dbReference>
<evidence type="ECO:0000259" key="1">
    <source>
        <dbReference type="PROSITE" id="PS50887"/>
    </source>
</evidence>
<protein>
    <submittedName>
        <fullName evidence="2">GTP cyclohydrolase IIa</fullName>
    </submittedName>
</protein>
<accession>A0ABX7AX24</accession>
<organism evidence="2 3">
    <name type="scientific">Lysinibacillus agricola</name>
    <dbReference type="NCBI Taxonomy" id="2590012"/>
    <lineage>
        <taxon>Bacteria</taxon>
        <taxon>Bacillati</taxon>
        <taxon>Bacillota</taxon>
        <taxon>Bacilli</taxon>
        <taxon>Bacillales</taxon>
        <taxon>Bacillaceae</taxon>
        <taxon>Lysinibacillus</taxon>
    </lineage>
</organism>
<dbReference type="EMBL" id="CP067341">
    <property type="protein sequence ID" value="QQP14305.1"/>
    <property type="molecule type" value="Genomic_DNA"/>
</dbReference>